<feature type="compositionally biased region" description="Low complexity" evidence="1">
    <location>
        <begin position="1029"/>
        <end position="1051"/>
    </location>
</feature>
<feature type="compositionally biased region" description="Polar residues" evidence="1">
    <location>
        <begin position="1105"/>
        <end position="1116"/>
    </location>
</feature>
<feature type="region of interest" description="Disordered" evidence="1">
    <location>
        <begin position="533"/>
        <end position="612"/>
    </location>
</feature>
<name>A0A086KGQ4_TOXGO</name>
<feature type="region of interest" description="Disordered" evidence="1">
    <location>
        <begin position="83"/>
        <end position="105"/>
    </location>
</feature>
<feature type="compositionally biased region" description="Polar residues" evidence="1">
    <location>
        <begin position="447"/>
        <end position="462"/>
    </location>
</feature>
<feature type="compositionally biased region" description="Polar residues" evidence="1">
    <location>
        <begin position="653"/>
        <end position="667"/>
    </location>
</feature>
<dbReference type="EMBL" id="AHZU02000506">
    <property type="protein sequence ID" value="KFG43572.1"/>
    <property type="molecule type" value="Genomic_DNA"/>
</dbReference>
<feature type="region of interest" description="Disordered" evidence="1">
    <location>
        <begin position="1"/>
        <end position="24"/>
    </location>
</feature>
<sequence length="1186" mass="126884">MVVYRRMRTPATVRGPSSSEATGLYSFPSAAASDAYRILDSSDARRRDDGAQNRSHSLEVSREWTCVSEEVYPRFPALRSSKSFTETGSEMTPLRDAERASPSHHHRSLSFSRLLAKPQNHPSLFALIDGESLSASMEASAHPLAEEANDGEGHCEPVPSIPSSEQEQPYILPGEIGLRSTDAAWGDEALGVEKGGESDEGFACLPFAGLTKGQSTSWDYEAQGGSPATVLGVRDIQRLSGAARLHLSLLRKGEAEGGSCSAAAKSSPWALRKTLSTSSADGRRAPPGTTEATAELFVDLLQTLEAAGETMTKMEEQVSHHARRAEQLNARLERAVAHNDSMYAESEQLERRLRQAKAEVEALRSRCAGLEKKPDYRERYVASERGRAELERQVKQLQAQVDVFRAGAIKEQRQREEMEEEVSGIKKRLEEKEEQLLLTRRSLRSAVEQNSQLPGDSVPPQSSERRGRRSYFISGKQLHLGPGLSLASPRQLYRSPRTEALPPSPRPSPSSGGEARCVKCGCVSIPLLNVEGLSGSFPDRKQTARRPLSSAPLREAGRGQGDEVDEGHKASRGDTHGGREKVASLRLASGASFSTAPPTGREVPAGSDGVRSGCAESRGGFGLVEAECEEEGMYDCGSKDDQENGEAPCSRQDAVTRTQRSLPSHCNSGRVHKAETVERHSTFSSFSFTDSLGEKRGADWADAVSPRRHPLVGEVCHNCRNETRGAKGSGEGRPSPLFSHVGETDSHRSASLSLGSSLPGYSLPSVRARGCPTPAAGDSGFTSSRGESTWRRLARSSASASYTLSSSPCRIASSGSALSFGSVSASPVDEGRENPSNSTRRLTSLCGNGRTATGERRGASGMRQHTPFSSIFSSGFVSDGTLDRRTANQPALSMFEELLQVGQSLTEEEARMKRTLDGLLAAVAASPVPFEELATKGLSKECLLKIRKLRQNAPKNSHATRPAGGFFSPVLYPLLSFLFDSQRLRCSDTGSHRLLLARVKALPRAVLHFLLAGFFRESGETKQENEGDAVASDAEAPSSASSSPASSTSSLPASSAAVWPVVKTLLAHVRLGGPASPSDESTSAGGTEDEAESTGRRAMRRQKTQRASGVSSSTGGRCSGGEDHGVEQNADHGQVQRKSTEVDTLFASEPAKRAGLVLLLAFLASTFFSAIELPLGSASPLAPSGL</sequence>
<feature type="compositionally biased region" description="Polar residues" evidence="1">
    <location>
        <begin position="834"/>
        <end position="846"/>
    </location>
</feature>
<feature type="region of interest" description="Disordered" evidence="1">
    <location>
        <begin position="637"/>
        <end position="667"/>
    </location>
</feature>
<feature type="region of interest" description="Disordered" evidence="1">
    <location>
        <begin position="495"/>
        <end position="515"/>
    </location>
</feature>
<dbReference type="OrthoDB" id="333600at2759"/>
<feature type="compositionally biased region" description="Basic and acidic residues" evidence="1">
    <location>
        <begin position="1120"/>
        <end position="1130"/>
    </location>
</feature>
<evidence type="ECO:0000313" key="3">
    <source>
        <dbReference type="Proteomes" id="UP000028837"/>
    </source>
</evidence>
<accession>A0A086KGQ4</accession>
<feature type="compositionally biased region" description="Basic and acidic residues" evidence="1">
    <location>
        <begin position="555"/>
        <end position="583"/>
    </location>
</feature>
<feature type="region of interest" description="Disordered" evidence="1">
    <location>
        <begin position="445"/>
        <end position="467"/>
    </location>
</feature>
<evidence type="ECO:0000313" key="2">
    <source>
        <dbReference type="EMBL" id="KFG43572.1"/>
    </source>
</evidence>
<organism evidence="2 3">
    <name type="scientific">Toxoplasma gondii GAB2-2007-GAL-DOM2</name>
    <dbReference type="NCBI Taxonomy" id="1130820"/>
    <lineage>
        <taxon>Eukaryota</taxon>
        <taxon>Sar</taxon>
        <taxon>Alveolata</taxon>
        <taxon>Apicomplexa</taxon>
        <taxon>Conoidasida</taxon>
        <taxon>Coccidia</taxon>
        <taxon>Eucoccidiorida</taxon>
        <taxon>Eimeriorina</taxon>
        <taxon>Sarcocystidae</taxon>
        <taxon>Toxoplasma</taxon>
    </lineage>
</organism>
<feature type="region of interest" description="Disordered" evidence="1">
    <location>
        <begin position="1072"/>
        <end position="1137"/>
    </location>
</feature>
<comment type="caution">
    <text evidence="2">The sequence shown here is derived from an EMBL/GenBank/DDBJ whole genome shotgun (WGS) entry which is preliminary data.</text>
</comment>
<feature type="region of interest" description="Disordered" evidence="1">
    <location>
        <begin position="723"/>
        <end position="788"/>
    </location>
</feature>
<evidence type="ECO:0000256" key="1">
    <source>
        <dbReference type="SAM" id="MobiDB-lite"/>
    </source>
</evidence>
<protein>
    <submittedName>
        <fullName evidence="2">Uncharacterized protein</fullName>
    </submittedName>
</protein>
<gene>
    <name evidence="2" type="ORF">TGDOM2_270940</name>
</gene>
<dbReference type="Proteomes" id="UP000028837">
    <property type="component" value="Unassembled WGS sequence"/>
</dbReference>
<feature type="region of interest" description="Disordered" evidence="1">
    <location>
        <begin position="1021"/>
        <end position="1051"/>
    </location>
</feature>
<proteinExistence type="predicted"/>
<dbReference type="AlphaFoldDB" id="A0A086KGQ4"/>
<reference evidence="2 3" key="1">
    <citation type="submission" date="2014-02" db="EMBL/GenBank/DDBJ databases">
        <authorList>
            <person name="Sibley D."/>
            <person name="Venepally P."/>
            <person name="Karamycheva S."/>
            <person name="Hadjithomas M."/>
            <person name="Khan A."/>
            <person name="Brunk B."/>
            <person name="Roos D."/>
            <person name="Caler E."/>
            <person name="Lorenzi H."/>
        </authorList>
    </citation>
    <scope>NUCLEOTIDE SEQUENCE [LARGE SCALE GENOMIC DNA]</scope>
    <source>
        <strain evidence="2 3">GAB2-2007-GAL-DOM2</strain>
    </source>
</reference>
<dbReference type="SMR" id="A0A086KGQ4"/>
<dbReference type="Gene3D" id="1.20.5.340">
    <property type="match status" value="1"/>
</dbReference>
<feature type="compositionally biased region" description="Low complexity" evidence="1">
    <location>
        <begin position="749"/>
        <end position="765"/>
    </location>
</feature>
<feature type="region of interest" description="Disordered" evidence="1">
    <location>
        <begin position="820"/>
        <end position="866"/>
    </location>
</feature>
<feature type="region of interest" description="Disordered" evidence="1">
    <location>
        <begin position="138"/>
        <end position="167"/>
    </location>
</feature>
<dbReference type="VEuPathDB" id="ToxoDB:TGDOM2_270940"/>